<feature type="region of interest" description="Disordered" evidence="1">
    <location>
        <begin position="1"/>
        <end position="21"/>
    </location>
</feature>
<dbReference type="Gene3D" id="1.10.10.10">
    <property type="entry name" value="Winged helix-like DNA-binding domain superfamily/Winged helix DNA-binding domain"/>
    <property type="match status" value="1"/>
</dbReference>
<accession>A0AAX2RRK6</accession>
<organism evidence="2 3">
    <name type="scientific">Burkholderia cepacia</name>
    <name type="common">Pseudomonas cepacia</name>
    <dbReference type="NCBI Taxonomy" id="292"/>
    <lineage>
        <taxon>Bacteria</taxon>
        <taxon>Pseudomonadati</taxon>
        <taxon>Pseudomonadota</taxon>
        <taxon>Betaproteobacteria</taxon>
        <taxon>Burkholderiales</taxon>
        <taxon>Burkholderiaceae</taxon>
        <taxon>Burkholderia</taxon>
        <taxon>Burkholderia cepacia complex</taxon>
    </lineage>
</organism>
<dbReference type="RefSeq" id="WP_134256257.1">
    <property type="nucleotide sequence ID" value="NZ_SNSG01000013.1"/>
</dbReference>
<sequence length="414" mass="45624">MHIAQSEIAREDQTRANETEQRSDALALVEYQCDGTNLPWLIFRAAHRATHMHGIKPRARAVLAALARTVDAAKPRASIYARRNLLAERAMLSTRTVERALNELEEANLIERDEQGRYGQGGLYGRVYLRLTMAAAVTLGLIQPSVGDDKVAPQAVEHTEECEAASAPSSPSNSPCANVSVRPIYKDLYPTSQKRQPGALPTDLQRLLALGFVKNYVFKLMKDASTRGKRLSDIVAVAWPHLQKARHPISYLNALIAGPTDFTLAARSMQDREVAALTEQREAVRLENRKKAMAGHEYYSRDGQTRYQVSEDGSVLTALQADESRPRTNATAWLAGFVKAVEHGHVLPATDDLAAIFASHAELHRGVRRTHDMIGRPADVPREVTATVRSHLSGITQLLRSKGLHARVQSATTA</sequence>
<evidence type="ECO:0000313" key="2">
    <source>
        <dbReference type="EMBL" id="TEU47535.1"/>
    </source>
</evidence>
<protein>
    <submittedName>
        <fullName evidence="2">Replication protein O</fullName>
    </submittedName>
</protein>
<name>A0AAX2RRK6_BURCE</name>
<evidence type="ECO:0000256" key="1">
    <source>
        <dbReference type="SAM" id="MobiDB-lite"/>
    </source>
</evidence>
<dbReference type="InterPro" id="IPR036390">
    <property type="entry name" value="WH_DNA-bd_sf"/>
</dbReference>
<dbReference type="SUPFAM" id="SSF46785">
    <property type="entry name" value="Winged helix' DNA-binding domain"/>
    <property type="match status" value="1"/>
</dbReference>
<dbReference type="AlphaFoldDB" id="A0AAX2RRK6"/>
<proteinExistence type="predicted"/>
<dbReference type="Proteomes" id="UP000298234">
    <property type="component" value="Unassembled WGS sequence"/>
</dbReference>
<gene>
    <name evidence="2" type="ORF">E3D37_16145</name>
</gene>
<comment type="caution">
    <text evidence="2">The sequence shown here is derived from an EMBL/GenBank/DDBJ whole genome shotgun (WGS) entry which is preliminary data.</text>
</comment>
<dbReference type="InterPro" id="IPR036388">
    <property type="entry name" value="WH-like_DNA-bd_sf"/>
</dbReference>
<feature type="compositionally biased region" description="Basic and acidic residues" evidence="1">
    <location>
        <begin position="8"/>
        <end position="21"/>
    </location>
</feature>
<reference evidence="2 3" key="1">
    <citation type="submission" date="2019-03" db="EMBL/GenBank/DDBJ databases">
        <title>Burkholderia cepacia outbreak.</title>
        <authorList>
            <person name="Farzana R."/>
            <person name="Walsh T.R."/>
        </authorList>
    </citation>
    <scope>NUCLEOTIDE SEQUENCE [LARGE SCALE GENOMIC DNA]</scope>
    <source>
        <strain evidence="3">d13</strain>
    </source>
</reference>
<dbReference type="EMBL" id="SNSQ01000016">
    <property type="protein sequence ID" value="TEU47535.1"/>
    <property type="molecule type" value="Genomic_DNA"/>
</dbReference>
<evidence type="ECO:0000313" key="3">
    <source>
        <dbReference type="Proteomes" id="UP000298234"/>
    </source>
</evidence>